<proteinExistence type="predicted"/>
<keyword evidence="3" id="KW-0804">Transcription</keyword>
<reference evidence="6 7" key="1">
    <citation type="submission" date="2019-03" db="EMBL/GenBank/DDBJ databases">
        <authorList>
            <person name="Yang Y."/>
        </authorList>
    </citation>
    <scope>NUCLEOTIDE SEQUENCE [LARGE SCALE GENOMIC DNA]</scope>
    <source>
        <strain evidence="6 7">ASL-1</strain>
    </source>
</reference>
<comment type="caution">
    <text evidence="6">The sequence shown here is derived from an EMBL/GenBank/DDBJ whole genome shotgun (WGS) entry which is preliminary data.</text>
</comment>
<dbReference type="Gene3D" id="1.10.10.10">
    <property type="entry name" value="Winged helix-like DNA-binding domain superfamily/Winged helix DNA-binding domain"/>
    <property type="match status" value="1"/>
</dbReference>
<dbReference type="NCBIfam" id="NF033788">
    <property type="entry name" value="HTH_metalloreg"/>
    <property type="match status" value="1"/>
</dbReference>
<dbReference type="InterPro" id="IPR036388">
    <property type="entry name" value="WH-like_DNA-bd_sf"/>
</dbReference>
<gene>
    <name evidence="6" type="ORF">E2626_08605</name>
</gene>
<dbReference type="CDD" id="cd00158">
    <property type="entry name" value="RHOD"/>
    <property type="match status" value="1"/>
</dbReference>
<dbReference type="Pfam" id="PF01022">
    <property type="entry name" value="HTH_5"/>
    <property type="match status" value="1"/>
</dbReference>
<protein>
    <submittedName>
        <fullName evidence="6">Metalloregulator ArsR/SmtB family transcription factor</fullName>
    </submittedName>
</protein>
<sequence>MNSGEFKDNVYGEVAKIGKMMSSPKRIEMLDLLTQSPKTVENLAGEARMSVANASKHLQALLDTRLVKFKKQGNYVIYEIADEEIRSLILSLRFAAEARFEEVSQWKNQVINISEPSRNLDEVLESARSGEATLLDVRNSEEYAYGHLPHAMSKPIDELRQGSNIQYDNEVIVYCRGPYCTYAAEAVEILKKQGCRAYLLDAGVNEWKWQERLKYDSR</sequence>
<keyword evidence="7" id="KW-1185">Reference proteome</keyword>
<dbReference type="SMART" id="SM00450">
    <property type="entry name" value="RHOD"/>
    <property type="match status" value="1"/>
</dbReference>
<keyword evidence="2" id="KW-0238">DNA-binding</keyword>
<accession>A0A4Y8LIU4</accession>
<dbReference type="GO" id="GO:0003700">
    <property type="term" value="F:DNA-binding transcription factor activity"/>
    <property type="evidence" value="ECO:0007669"/>
    <property type="project" value="InterPro"/>
</dbReference>
<dbReference type="InterPro" id="IPR036873">
    <property type="entry name" value="Rhodanese-like_dom_sf"/>
</dbReference>
<evidence type="ECO:0000256" key="1">
    <source>
        <dbReference type="ARBA" id="ARBA00023015"/>
    </source>
</evidence>
<dbReference type="RefSeq" id="WP_134381337.1">
    <property type="nucleotide sequence ID" value="NZ_SORX01000004.1"/>
</dbReference>
<feature type="domain" description="Rhodanese" evidence="4">
    <location>
        <begin position="128"/>
        <end position="209"/>
    </location>
</feature>
<evidence type="ECO:0000259" key="5">
    <source>
        <dbReference type="PROSITE" id="PS50987"/>
    </source>
</evidence>
<dbReference type="InterPro" id="IPR051011">
    <property type="entry name" value="Metal_resp_trans_reg"/>
</dbReference>
<dbReference type="PROSITE" id="PS50987">
    <property type="entry name" value="HTH_ARSR_2"/>
    <property type="match status" value="1"/>
</dbReference>
<dbReference type="SUPFAM" id="SSF52821">
    <property type="entry name" value="Rhodanese/Cell cycle control phosphatase"/>
    <property type="match status" value="1"/>
</dbReference>
<dbReference type="PRINTS" id="PR00778">
    <property type="entry name" value="HTHARSR"/>
</dbReference>
<name>A0A4Y8LIU4_9BACL</name>
<evidence type="ECO:0000259" key="4">
    <source>
        <dbReference type="PROSITE" id="PS50206"/>
    </source>
</evidence>
<dbReference type="SMART" id="SM00418">
    <property type="entry name" value="HTH_ARSR"/>
    <property type="match status" value="1"/>
</dbReference>
<dbReference type="InterPro" id="IPR011991">
    <property type="entry name" value="ArsR-like_HTH"/>
</dbReference>
<dbReference type="PROSITE" id="PS50206">
    <property type="entry name" value="RHODANESE_3"/>
    <property type="match status" value="1"/>
</dbReference>
<dbReference type="EMBL" id="SORX01000004">
    <property type="protein sequence ID" value="TFE01621.1"/>
    <property type="molecule type" value="Genomic_DNA"/>
</dbReference>
<dbReference type="GO" id="GO:0003677">
    <property type="term" value="F:DNA binding"/>
    <property type="evidence" value="ECO:0007669"/>
    <property type="project" value="UniProtKB-KW"/>
</dbReference>
<dbReference type="Gene3D" id="3.40.250.10">
    <property type="entry name" value="Rhodanese-like domain"/>
    <property type="match status" value="1"/>
</dbReference>
<dbReference type="CDD" id="cd00090">
    <property type="entry name" value="HTH_ARSR"/>
    <property type="match status" value="1"/>
</dbReference>
<dbReference type="Pfam" id="PF00581">
    <property type="entry name" value="Rhodanese"/>
    <property type="match status" value="1"/>
</dbReference>
<evidence type="ECO:0000256" key="3">
    <source>
        <dbReference type="ARBA" id="ARBA00023163"/>
    </source>
</evidence>
<dbReference type="SUPFAM" id="SSF46785">
    <property type="entry name" value="Winged helix' DNA-binding domain"/>
    <property type="match status" value="1"/>
</dbReference>
<keyword evidence="1" id="KW-0805">Transcription regulation</keyword>
<evidence type="ECO:0000313" key="7">
    <source>
        <dbReference type="Proteomes" id="UP000297776"/>
    </source>
</evidence>
<dbReference type="InterPro" id="IPR001845">
    <property type="entry name" value="HTH_ArsR_DNA-bd_dom"/>
</dbReference>
<dbReference type="AlphaFoldDB" id="A0A4Y8LIU4"/>
<evidence type="ECO:0000313" key="6">
    <source>
        <dbReference type="EMBL" id="TFE01621.1"/>
    </source>
</evidence>
<dbReference type="Proteomes" id="UP000297776">
    <property type="component" value="Unassembled WGS sequence"/>
</dbReference>
<dbReference type="PANTHER" id="PTHR43132">
    <property type="entry name" value="ARSENICAL RESISTANCE OPERON REPRESSOR ARSR-RELATED"/>
    <property type="match status" value="1"/>
</dbReference>
<feature type="domain" description="HTH arsR-type" evidence="5">
    <location>
        <begin position="6"/>
        <end position="100"/>
    </location>
</feature>
<dbReference type="OrthoDB" id="9800872at2"/>
<evidence type="ECO:0000256" key="2">
    <source>
        <dbReference type="ARBA" id="ARBA00023125"/>
    </source>
</evidence>
<dbReference type="InterPro" id="IPR036390">
    <property type="entry name" value="WH_DNA-bd_sf"/>
</dbReference>
<organism evidence="6 7">
    <name type="scientific">Jeotgalibacillus salarius</name>
    <dbReference type="NCBI Taxonomy" id="546023"/>
    <lineage>
        <taxon>Bacteria</taxon>
        <taxon>Bacillati</taxon>
        <taxon>Bacillota</taxon>
        <taxon>Bacilli</taxon>
        <taxon>Bacillales</taxon>
        <taxon>Caryophanaceae</taxon>
        <taxon>Jeotgalibacillus</taxon>
    </lineage>
</organism>
<dbReference type="InterPro" id="IPR001763">
    <property type="entry name" value="Rhodanese-like_dom"/>
</dbReference>
<dbReference type="PANTHER" id="PTHR43132:SF8">
    <property type="entry name" value="HTH-TYPE TRANSCRIPTIONAL REGULATOR KMTR"/>
    <property type="match status" value="1"/>
</dbReference>